<dbReference type="Proteomes" id="UP000244240">
    <property type="component" value="Unassembled WGS sequence"/>
</dbReference>
<sequence>MEKAEAYQEKEKEMETKVEDRNAEKPSLEMRDGLKGLRENLKDFLRNETEKRKKSREKTPLLMEEVKEEILQEEETEREPAALPSMVTIVRNQEAMMARQEKMTEELQTLRNLVDQLIYGVRRP</sequence>
<dbReference type="AlphaFoldDB" id="A0A2T6C7P5"/>
<feature type="region of interest" description="Disordered" evidence="1">
    <location>
        <begin position="1"/>
        <end position="32"/>
    </location>
</feature>
<proteinExistence type="predicted"/>
<dbReference type="EMBL" id="QBKR01000003">
    <property type="protein sequence ID" value="PTX64344.1"/>
    <property type="molecule type" value="Genomic_DNA"/>
</dbReference>
<comment type="caution">
    <text evidence="2">The sequence shown here is derived from an EMBL/GenBank/DDBJ whole genome shotgun (WGS) entry which is preliminary data.</text>
</comment>
<keyword evidence="3" id="KW-1185">Reference proteome</keyword>
<reference evidence="2 3" key="1">
    <citation type="submission" date="2018-04" db="EMBL/GenBank/DDBJ databases">
        <title>Genomic Encyclopedia of Archaeal and Bacterial Type Strains, Phase II (KMG-II): from individual species to whole genera.</title>
        <authorList>
            <person name="Goeker M."/>
        </authorList>
    </citation>
    <scope>NUCLEOTIDE SEQUENCE [LARGE SCALE GENOMIC DNA]</scope>
    <source>
        <strain evidence="2 3">DSM 45787</strain>
    </source>
</reference>
<evidence type="ECO:0000313" key="2">
    <source>
        <dbReference type="EMBL" id="PTX64344.1"/>
    </source>
</evidence>
<name>A0A2T6C7P5_9BACL</name>
<evidence type="ECO:0000313" key="3">
    <source>
        <dbReference type="Proteomes" id="UP000244240"/>
    </source>
</evidence>
<organism evidence="2 3">
    <name type="scientific">Melghirimyces profundicolus</name>
    <dbReference type="NCBI Taxonomy" id="1242148"/>
    <lineage>
        <taxon>Bacteria</taxon>
        <taxon>Bacillati</taxon>
        <taxon>Bacillota</taxon>
        <taxon>Bacilli</taxon>
        <taxon>Bacillales</taxon>
        <taxon>Thermoactinomycetaceae</taxon>
        <taxon>Melghirimyces</taxon>
    </lineage>
</organism>
<accession>A0A2T6C7P5</accession>
<evidence type="ECO:0000256" key="1">
    <source>
        <dbReference type="SAM" id="MobiDB-lite"/>
    </source>
</evidence>
<protein>
    <submittedName>
        <fullName evidence="2">Uncharacterized protein</fullName>
    </submittedName>
</protein>
<gene>
    <name evidence="2" type="ORF">C8P63_103129</name>
</gene>